<evidence type="ECO:0008006" key="4">
    <source>
        <dbReference type="Google" id="ProtNLM"/>
    </source>
</evidence>
<evidence type="ECO:0000313" key="3">
    <source>
        <dbReference type="EMBL" id="WTZ12036.1"/>
    </source>
</evidence>
<reference evidence="3" key="1">
    <citation type="submission" date="2022-10" db="EMBL/GenBank/DDBJ databases">
        <title>The complete genomes of actinobacterial strains from the NBC collection.</title>
        <authorList>
            <person name="Joergensen T.S."/>
            <person name="Alvarez Arevalo M."/>
            <person name="Sterndorff E.B."/>
            <person name="Faurdal D."/>
            <person name="Vuksanovic O."/>
            <person name="Mourched A.-S."/>
            <person name="Charusanti P."/>
            <person name="Shaw S."/>
            <person name="Blin K."/>
            <person name="Weber T."/>
        </authorList>
    </citation>
    <scope>NUCLEOTIDE SEQUENCE</scope>
    <source>
        <strain evidence="3">NBC_01393</strain>
    </source>
</reference>
<dbReference type="AlphaFoldDB" id="A0AAU3I2C1"/>
<evidence type="ECO:0000256" key="1">
    <source>
        <dbReference type="SAM" id="MobiDB-lite"/>
    </source>
</evidence>
<organism evidence="3">
    <name type="scientific">Streptomyces sp. NBC_01393</name>
    <dbReference type="NCBI Taxonomy" id="2903851"/>
    <lineage>
        <taxon>Bacteria</taxon>
        <taxon>Bacillati</taxon>
        <taxon>Actinomycetota</taxon>
        <taxon>Actinomycetes</taxon>
        <taxon>Kitasatosporales</taxon>
        <taxon>Streptomycetaceae</taxon>
        <taxon>Streptomyces</taxon>
    </lineage>
</organism>
<name>A0AAU3I2C1_9ACTN</name>
<dbReference type="EMBL" id="CP109546">
    <property type="protein sequence ID" value="WTZ12036.1"/>
    <property type="molecule type" value="Genomic_DNA"/>
</dbReference>
<evidence type="ECO:0000256" key="2">
    <source>
        <dbReference type="SAM" id="SignalP"/>
    </source>
</evidence>
<feature type="chain" id="PRO_5043737968" description="SPOR domain-containing protein" evidence="2">
    <location>
        <begin position="31"/>
        <end position="220"/>
    </location>
</feature>
<gene>
    <name evidence="3" type="ORF">OG699_31115</name>
</gene>
<feature type="signal peptide" evidence="2">
    <location>
        <begin position="1"/>
        <end position="30"/>
    </location>
</feature>
<accession>A0AAU3I2C1</accession>
<sequence>MRALATRPQRLALACALISAATLGTVSASAASASDRSTVTTATAWTAASARLTQHSTTGKPPKGGLPPAGFPGAVGYRPTSHAPGDVNTANDAFAACMRGHGQKVFPAFHASKDKQGRIRFNVQVGATKGFDPNSKSYRAAVKACAPILKKAGITLSSKAGLPPLPVPGKPGKPGTGSGGSSVGGSVGGSGELPGFHTEKGDGKAGAPEEPTLSSVTESV</sequence>
<protein>
    <recommendedName>
        <fullName evidence="4">SPOR domain-containing protein</fullName>
    </recommendedName>
</protein>
<feature type="compositionally biased region" description="Gly residues" evidence="1">
    <location>
        <begin position="172"/>
        <end position="192"/>
    </location>
</feature>
<feature type="region of interest" description="Disordered" evidence="1">
    <location>
        <begin position="159"/>
        <end position="220"/>
    </location>
</feature>
<proteinExistence type="predicted"/>
<keyword evidence="2" id="KW-0732">Signal</keyword>